<feature type="compositionally biased region" description="Basic residues" evidence="1">
    <location>
        <begin position="1"/>
        <end position="27"/>
    </location>
</feature>
<dbReference type="KEGG" id="dli:dnl_52570"/>
<organism evidence="2 3">
    <name type="scientific">Desulfonema limicola</name>
    <dbReference type="NCBI Taxonomy" id="45656"/>
    <lineage>
        <taxon>Bacteria</taxon>
        <taxon>Pseudomonadati</taxon>
        <taxon>Thermodesulfobacteriota</taxon>
        <taxon>Desulfobacteria</taxon>
        <taxon>Desulfobacterales</taxon>
        <taxon>Desulfococcaceae</taxon>
        <taxon>Desulfonema</taxon>
    </lineage>
</organism>
<keyword evidence="3" id="KW-1185">Reference proteome</keyword>
<feature type="region of interest" description="Disordered" evidence="1">
    <location>
        <begin position="264"/>
        <end position="331"/>
    </location>
</feature>
<dbReference type="AlphaFoldDB" id="A0A975GIV7"/>
<proteinExistence type="predicted"/>
<name>A0A975GIV7_9BACT</name>
<accession>A0A975GIV7</accession>
<evidence type="ECO:0000313" key="3">
    <source>
        <dbReference type="Proteomes" id="UP000663720"/>
    </source>
</evidence>
<evidence type="ECO:0000313" key="2">
    <source>
        <dbReference type="EMBL" id="QTA82871.1"/>
    </source>
</evidence>
<sequence>MAKKTTVKSASKKKAVAKKKTTAKKKNTAANKPAAQEKGGTKTRSPQTAAKEVSVKDLIMKKFETWKPESIFKPAVDEQYLKGFTAPPFWEKEDNKLRQILTRKFDFKFSDVAAKPKIPTKELINKKFETWKPESIFKPAADEQYLKGFTAPPFWEKEDSKLRQILTRKFDFKFSDVAAKPKIPTKELINKKFETWKPGSIFKPAVDEQYLKGFTAPPFWEKEDSKLRQILTRKFDFDFAEEAEKKAAEEKAAAEKKAAEEKAAAEKKAAKERAAAEKKAAEEKAAAEKKAAEEKAAAEKKAAEERAAAEKKAAEEKAAAEKKAAEEKAAAEKKAAEEKAAAEKKAADPVRRAVKYLTLGMAILFTIIIASSYSNSSKYYLEPTNAGLQIWKGCFSPLGEKAVVFLTGLKAPESVKDVYTKEETYEIAYKYFIEKAEVLLSEKEIFSNIENIKSVLDKASCFALKSENKTAVDSKKAELNLRILLFKAADSISRGTKAGYEEALKYLNQAGKLDLNPNQASIVVKNIEMVNSLNKVQ</sequence>
<protein>
    <submittedName>
        <fullName evidence="2">Uncharacterized protein</fullName>
    </submittedName>
</protein>
<feature type="region of interest" description="Disordered" evidence="1">
    <location>
        <begin position="1"/>
        <end position="51"/>
    </location>
</feature>
<dbReference type="RefSeq" id="WP_207688746.1">
    <property type="nucleotide sequence ID" value="NZ_CP061799.1"/>
</dbReference>
<reference evidence="2" key="1">
    <citation type="journal article" date="2021" name="Microb. Physiol.">
        <title>Proteogenomic Insights into the Physiology of Marine, Sulfate-Reducing, Filamentous Desulfonema limicola and Desulfonema magnum.</title>
        <authorList>
            <person name="Schnaars V."/>
            <person name="Wohlbrand L."/>
            <person name="Scheve S."/>
            <person name="Hinrichs C."/>
            <person name="Reinhardt R."/>
            <person name="Rabus R."/>
        </authorList>
    </citation>
    <scope>NUCLEOTIDE SEQUENCE</scope>
    <source>
        <strain evidence="2">5ac10</strain>
    </source>
</reference>
<gene>
    <name evidence="2" type="ORF">dnl_52570</name>
</gene>
<evidence type="ECO:0000256" key="1">
    <source>
        <dbReference type="SAM" id="MobiDB-lite"/>
    </source>
</evidence>
<dbReference type="Proteomes" id="UP000663720">
    <property type="component" value="Chromosome"/>
</dbReference>
<dbReference type="EMBL" id="CP061799">
    <property type="protein sequence ID" value="QTA82871.1"/>
    <property type="molecule type" value="Genomic_DNA"/>
</dbReference>